<name>A0ABU9WV23_9MICC</name>
<keyword evidence="2" id="KW-0812">Transmembrane</keyword>
<dbReference type="RefSeq" id="WP_345882445.1">
    <property type="nucleotide sequence ID" value="NZ_JBDFRB010000001.1"/>
</dbReference>
<organism evidence="3 4">
    <name type="scientific">Sinomonas halotolerans</name>
    <dbReference type="NCBI Taxonomy" id="1644133"/>
    <lineage>
        <taxon>Bacteria</taxon>
        <taxon>Bacillati</taxon>
        <taxon>Actinomycetota</taxon>
        <taxon>Actinomycetes</taxon>
        <taxon>Micrococcales</taxon>
        <taxon>Micrococcaceae</taxon>
        <taxon>Sinomonas</taxon>
    </lineage>
</organism>
<evidence type="ECO:0000313" key="3">
    <source>
        <dbReference type="EMBL" id="MEN2743025.1"/>
    </source>
</evidence>
<feature type="transmembrane region" description="Helical" evidence="2">
    <location>
        <begin position="113"/>
        <end position="133"/>
    </location>
</feature>
<sequence>MQDAINRGLSSIADFVPKFALFLLILIVGLIVARLIAKGLTMLLDRLGFDRLIERGGLRQALAKSALDPTDIIVKVIYYALVLLVLQFAFGVFGPNPISDLLTDIVAFLPKVAVALIIVVIAAAIAGAVRNLVGAALSGASYGRALATASYVAILALGIIAALNQVDIAVTVTTPVLIAALATVAGIAIVGVGGGLIGPMSRRWEGYLERAESEARARTGAAPGRASVGAGTTAGAVSGSGNVPPSGAHSTGTTPPSGVHSTGTTPPPTV</sequence>
<dbReference type="Proteomes" id="UP001422074">
    <property type="component" value="Unassembled WGS sequence"/>
</dbReference>
<keyword evidence="4" id="KW-1185">Reference proteome</keyword>
<gene>
    <name evidence="3" type="ORF">ABCQ75_00540</name>
</gene>
<feature type="compositionally biased region" description="Polar residues" evidence="1">
    <location>
        <begin position="248"/>
        <end position="264"/>
    </location>
</feature>
<proteinExistence type="predicted"/>
<keyword evidence="2" id="KW-1133">Transmembrane helix</keyword>
<reference evidence="3 4" key="1">
    <citation type="submission" date="2024-05" db="EMBL/GenBank/DDBJ databases">
        <title>Sinomonas sp. nov., isolated from a waste landfill.</title>
        <authorList>
            <person name="Zhao Y."/>
        </authorList>
    </citation>
    <scope>NUCLEOTIDE SEQUENCE [LARGE SCALE GENOMIC DNA]</scope>
    <source>
        <strain evidence="3 4">CCTCC AB2014300</strain>
    </source>
</reference>
<feature type="transmembrane region" description="Helical" evidence="2">
    <location>
        <begin position="145"/>
        <end position="164"/>
    </location>
</feature>
<evidence type="ECO:0000256" key="2">
    <source>
        <dbReference type="SAM" id="Phobius"/>
    </source>
</evidence>
<feature type="transmembrane region" description="Helical" evidence="2">
    <location>
        <begin position="176"/>
        <end position="197"/>
    </location>
</feature>
<feature type="transmembrane region" description="Helical" evidence="2">
    <location>
        <begin position="19"/>
        <end position="37"/>
    </location>
</feature>
<comment type="caution">
    <text evidence="3">The sequence shown here is derived from an EMBL/GenBank/DDBJ whole genome shotgun (WGS) entry which is preliminary data.</text>
</comment>
<feature type="transmembrane region" description="Helical" evidence="2">
    <location>
        <begin position="72"/>
        <end position="93"/>
    </location>
</feature>
<protein>
    <submittedName>
        <fullName evidence="3">Uncharacterized protein</fullName>
    </submittedName>
</protein>
<dbReference type="EMBL" id="JBDFRB010000001">
    <property type="protein sequence ID" value="MEN2743025.1"/>
    <property type="molecule type" value="Genomic_DNA"/>
</dbReference>
<accession>A0ABU9WV23</accession>
<evidence type="ECO:0000313" key="4">
    <source>
        <dbReference type="Proteomes" id="UP001422074"/>
    </source>
</evidence>
<feature type="region of interest" description="Disordered" evidence="1">
    <location>
        <begin position="218"/>
        <end position="270"/>
    </location>
</feature>
<dbReference type="Pfam" id="PF05552">
    <property type="entry name" value="MS_channel_1st_1"/>
    <property type="match status" value="2"/>
</dbReference>
<keyword evidence="2" id="KW-0472">Membrane</keyword>
<evidence type="ECO:0000256" key="1">
    <source>
        <dbReference type="SAM" id="MobiDB-lite"/>
    </source>
</evidence>
<feature type="compositionally biased region" description="Low complexity" evidence="1">
    <location>
        <begin position="218"/>
        <end position="241"/>
    </location>
</feature>
<dbReference type="InterPro" id="IPR008910">
    <property type="entry name" value="MSC_TM_helix"/>
</dbReference>